<dbReference type="GeneID" id="40310046"/>
<organism evidence="3 4">
    <name type="scientific">Besnoitia besnoiti</name>
    <name type="common">Apicomplexan protozoan</name>
    <dbReference type="NCBI Taxonomy" id="94643"/>
    <lineage>
        <taxon>Eukaryota</taxon>
        <taxon>Sar</taxon>
        <taxon>Alveolata</taxon>
        <taxon>Apicomplexa</taxon>
        <taxon>Conoidasida</taxon>
        <taxon>Coccidia</taxon>
        <taxon>Eucoccidiorida</taxon>
        <taxon>Eimeriorina</taxon>
        <taxon>Sarcocystidae</taxon>
        <taxon>Besnoitia</taxon>
    </lineage>
</organism>
<dbReference type="KEGG" id="bbes:BESB_051170"/>
<accession>A0A2A9M5Q7</accession>
<evidence type="ECO:0000313" key="3">
    <source>
        <dbReference type="EMBL" id="PFH30977.1"/>
    </source>
</evidence>
<sequence length="276" mass="31298">MQPWIVAKGRELGVPSASAFSLEVEVMRLSVAQAKAVVGGRRQRRHTRRLATENGAYRCDGSKQLQRPWQHERFRTWGGGKALAAEIENENLHILSRMQPHEIREAREEILQRFGAERFAALQRRALRRARAKCSGEHQEQNGNAEATRAQQLDGPHGAKGSSSRMRTLRACPRSRARTELRKVRRAFKRAAQLPPLLRCRPRPRVHRLHSHLFLLCREAGSAFSSGASSRVGRWQLRRPGRRLRKRNDLGPAFQGSCETAVGKSAWPGRCEGWTS</sequence>
<evidence type="ECO:0000256" key="1">
    <source>
        <dbReference type="SAM" id="MobiDB-lite"/>
    </source>
</evidence>
<reference evidence="3 4" key="1">
    <citation type="submission" date="2017-09" db="EMBL/GenBank/DDBJ databases">
        <title>Genome sequencing of Besnoitia besnoiti strain Bb-Ger1.</title>
        <authorList>
            <person name="Schares G."/>
            <person name="Venepally P."/>
            <person name="Lorenzi H.A."/>
        </authorList>
    </citation>
    <scope>NUCLEOTIDE SEQUENCE [LARGE SCALE GENOMIC DNA]</scope>
    <source>
        <strain evidence="3 4">Bb-Ger1</strain>
    </source>
</reference>
<dbReference type="Pfam" id="PF08621">
    <property type="entry name" value="RPAP1_N"/>
    <property type="match status" value="1"/>
</dbReference>
<comment type="caution">
    <text evidence="3">The sequence shown here is derived from an EMBL/GenBank/DDBJ whole genome shotgun (WGS) entry which is preliminary data.</text>
</comment>
<evidence type="ECO:0000259" key="2">
    <source>
        <dbReference type="Pfam" id="PF08621"/>
    </source>
</evidence>
<dbReference type="AlphaFoldDB" id="A0A2A9M5Q7"/>
<feature type="compositionally biased region" description="Polar residues" evidence="1">
    <location>
        <begin position="141"/>
        <end position="151"/>
    </location>
</feature>
<dbReference type="Proteomes" id="UP000224006">
    <property type="component" value="Unassembled WGS sequence"/>
</dbReference>
<dbReference type="EMBL" id="NWUJ01000030">
    <property type="protein sequence ID" value="PFH30977.1"/>
    <property type="molecule type" value="Genomic_DNA"/>
</dbReference>
<evidence type="ECO:0000313" key="4">
    <source>
        <dbReference type="Proteomes" id="UP000224006"/>
    </source>
</evidence>
<name>A0A2A9M5Q7_BESBE</name>
<gene>
    <name evidence="3" type="ORF">BESB_051170</name>
</gene>
<dbReference type="VEuPathDB" id="ToxoDB:BESB_051170"/>
<dbReference type="RefSeq" id="XP_029214987.1">
    <property type="nucleotide sequence ID" value="XM_029363552.1"/>
</dbReference>
<proteinExistence type="predicted"/>
<keyword evidence="4" id="KW-1185">Reference proteome</keyword>
<dbReference type="InterPro" id="IPR013930">
    <property type="entry name" value="RPAP1_N"/>
</dbReference>
<feature type="domain" description="RPAP1 N-terminal" evidence="2">
    <location>
        <begin position="86"/>
        <end position="129"/>
    </location>
</feature>
<feature type="region of interest" description="Disordered" evidence="1">
    <location>
        <begin position="133"/>
        <end position="176"/>
    </location>
</feature>
<protein>
    <recommendedName>
        <fullName evidence="2">RPAP1 N-terminal domain-containing protein</fullName>
    </recommendedName>
</protein>